<gene>
    <name evidence="1" type="ORF">CIB84_017183</name>
</gene>
<sequence length="55" mass="6009">MLGDRKSDGSSSGLLVLCTTTEMEKTWGRWRNIKGGQNCSGVVSLMETWNCASLL</sequence>
<proteinExistence type="predicted"/>
<keyword evidence="2" id="KW-1185">Reference proteome</keyword>
<dbReference type="Proteomes" id="UP000237246">
    <property type="component" value="Unassembled WGS sequence"/>
</dbReference>
<name>A0A2P4S4P5_BAMTH</name>
<protein>
    <submittedName>
        <fullName evidence="1">Uncharacterized protein</fullName>
    </submittedName>
</protein>
<evidence type="ECO:0000313" key="2">
    <source>
        <dbReference type="Proteomes" id="UP000237246"/>
    </source>
</evidence>
<evidence type="ECO:0000313" key="1">
    <source>
        <dbReference type="EMBL" id="POI19073.1"/>
    </source>
</evidence>
<dbReference type="AlphaFoldDB" id="A0A2P4S4P5"/>
<accession>A0A2P4S4P5</accession>
<reference evidence="1 2" key="1">
    <citation type="submission" date="2018-01" db="EMBL/GenBank/DDBJ databases">
        <title>Comparison of the Chinese Bamboo Partridge and Red Junglefowl genome sequences highlights the importance of demography in genome evolution.</title>
        <authorList>
            <person name="Tiley G.P."/>
            <person name="Kimball R.T."/>
            <person name="Braun E.L."/>
            <person name="Burleigh J.G."/>
        </authorList>
    </citation>
    <scope>NUCLEOTIDE SEQUENCE [LARGE SCALE GENOMIC DNA]</scope>
    <source>
        <strain evidence="1">RTK389</strain>
        <tissue evidence="1">Blood</tissue>
    </source>
</reference>
<organism evidence="1 2">
    <name type="scientific">Bambusicola thoracicus</name>
    <name type="common">Chinese bamboo-partridge</name>
    <name type="synonym">Perdix thoracica</name>
    <dbReference type="NCBI Taxonomy" id="9083"/>
    <lineage>
        <taxon>Eukaryota</taxon>
        <taxon>Metazoa</taxon>
        <taxon>Chordata</taxon>
        <taxon>Craniata</taxon>
        <taxon>Vertebrata</taxon>
        <taxon>Euteleostomi</taxon>
        <taxon>Archelosauria</taxon>
        <taxon>Archosauria</taxon>
        <taxon>Dinosauria</taxon>
        <taxon>Saurischia</taxon>
        <taxon>Theropoda</taxon>
        <taxon>Coelurosauria</taxon>
        <taxon>Aves</taxon>
        <taxon>Neognathae</taxon>
        <taxon>Galloanserae</taxon>
        <taxon>Galliformes</taxon>
        <taxon>Phasianidae</taxon>
        <taxon>Perdicinae</taxon>
        <taxon>Bambusicola</taxon>
    </lineage>
</organism>
<dbReference type="EMBL" id="PPHD01109940">
    <property type="protein sequence ID" value="POI19073.1"/>
    <property type="molecule type" value="Genomic_DNA"/>
</dbReference>
<comment type="caution">
    <text evidence="1">The sequence shown here is derived from an EMBL/GenBank/DDBJ whole genome shotgun (WGS) entry which is preliminary data.</text>
</comment>